<dbReference type="InterPro" id="IPR000719">
    <property type="entry name" value="Prot_kinase_dom"/>
</dbReference>
<dbReference type="PROSITE" id="PS50011">
    <property type="entry name" value="PROTEIN_KINASE_DOM"/>
    <property type="match status" value="1"/>
</dbReference>
<dbReference type="GO" id="GO:0005634">
    <property type="term" value="C:nucleus"/>
    <property type="evidence" value="ECO:0007669"/>
    <property type="project" value="TreeGrafter"/>
</dbReference>
<reference evidence="11" key="1">
    <citation type="submission" date="2014-12" db="EMBL/GenBank/DDBJ databases">
        <title>Genome Sequence of Valsa Canker Pathogens Uncovers a Specific Adaption of Colonization on Woody Bark.</title>
        <authorList>
            <person name="Yin Z."/>
            <person name="Liu H."/>
            <person name="Gao X."/>
            <person name="Li Z."/>
            <person name="Song N."/>
            <person name="Ke X."/>
            <person name="Dai Q."/>
            <person name="Wu Y."/>
            <person name="Sun Y."/>
            <person name="Xu J.-R."/>
            <person name="Kang Z.K."/>
            <person name="Wang L."/>
            <person name="Huang L."/>
        </authorList>
    </citation>
    <scope>NUCLEOTIDE SEQUENCE [LARGE SCALE GENOMIC DNA]</scope>
    <source>
        <strain evidence="11">03-8</strain>
    </source>
</reference>
<evidence type="ECO:0000256" key="1">
    <source>
        <dbReference type="ARBA" id="ARBA00012513"/>
    </source>
</evidence>
<dbReference type="GO" id="GO:0005524">
    <property type="term" value="F:ATP binding"/>
    <property type="evidence" value="ECO:0007669"/>
    <property type="project" value="UniProtKB-KW"/>
</dbReference>
<keyword evidence="6" id="KW-0067">ATP-binding</keyword>
<dbReference type="OrthoDB" id="310217at2759"/>
<dbReference type="Gene3D" id="1.10.510.10">
    <property type="entry name" value="Transferase(Phosphotransferase) domain 1"/>
    <property type="match status" value="1"/>
</dbReference>
<evidence type="ECO:0000259" key="10">
    <source>
        <dbReference type="PROSITE" id="PS50011"/>
    </source>
</evidence>
<evidence type="ECO:0000256" key="6">
    <source>
        <dbReference type="ARBA" id="ARBA00022840"/>
    </source>
</evidence>
<keyword evidence="3" id="KW-0808">Transferase</keyword>
<evidence type="ECO:0000256" key="8">
    <source>
        <dbReference type="ARBA" id="ARBA00048679"/>
    </source>
</evidence>
<dbReference type="EC" id="2.7.11.1" evidence="1"/>
<organism evidence="11 12">
    <name type="scientific">Cytospora mali</name>
    <name type="common">Apple Valsa canker fungus</name>
    <name type="synonym">Valsa mali</name>
    <dbReference type="NCBI Taxonomy" id="578113"/>
    <lineage>
        <taxon>Eukaryota</taxon>
        <taxon>Fungi</taxon>
        <taxon>Dikarya</taxon>
        <taxon>Ascomycota</taxon>
        <taxon>Pezizomycotina</taxon>
        <taxon>Sordariomycetes</taxon>
        <taxon>Sordariomycetidae</taxon>
        <taxon>Diaporthales</taxon>
        <taxon>Cytosporaceae</taxon>
        <taxon>Cytospora</taxon>
    </lineage>
</organism>
<sequence>MSTSSSRPYTYSGVFLPVQTRTDDEGRAAVTSEWPTPRANSRKTAKRRRTNQTHIAEDGFILVHIFWIGLNENLLLVQSVSTGELFLNKILIPRVAVPPLELRISSAGYTDTAGDQDPALQGRLPRDAEWCNQLRFWQELKEAVPGKGPVYSLYFEYCNGGDLETLIQTYNARQMAIPEHFIWLVAEQLCLAVAWMYFGRRPDVANFNPPAQWARIYHRDLWQNNIFIHYPSKPQGRIPGHGLESNAFPHIVLGDFGNSGMDGDPEGEGSFLPINVLPHGDDENARELREWEDIHSIGTILRELCVSQISEDDVRRPDPDKSLASLAASHGPFPYSDRLISLVECFEWDGIDGGKELCDLDDPAAATVSNAQWCLDTLLPAAMQEVAARRNPPGGRPAGYFQGLDVSWTKPQGRMPVSYNPKYAEEADPPPGHVDVDINKVFNTEERNERSVMRKLRGLHALDAVKPPYELRSMDWGVPIIGGANITPPGAEDA</sequence>
<dbReference type="PANTHER" id="PTHR43671">
    <property type="entry name" value="SERINE/THREONINE-PROTEIN KINASE NEK"/>
    <property type="match status" value="1"/>
</dbReference>
<dbReference type="AlphaFoldDB" id="A0A194VWE2"/>
<comment type="catalytic activity">
    <reaction evidence="8">
        <text>L-seryl-[protein] + ATP = O-phospho-L-seryl-[protein] + ADP + H(+)</text>
        <dbReference type="Rhea" id="RHEA:17989"/>
        <dbReference type="Rhea" id="RHEA-COMP:9863"/>
        <dbReference type="Rhea" id="RHEA-COMP:11604"/>
        <dbReference type="ChEBI" id="CHEBI:15378"/>
        <dbReference type="ChEBI" id="CHEBI:29999"/>
        <dbReference type="ChEBI" id="CHEBI:30616"/>
        <dbReference type="ChEBI" id="CHEBI:83421"/>
        <dbReference type="ChEBI" id="CHEBI:456216"/>
        <dbReference type="EC" id="2.7.11.1"/>
    </reaction>
</comment>
<name>A0A194VWE2_CYTMA</name>
<dbReference type="EMBL" id="CM003101">
    <property type="protein sequence ID" value="KUI68135.1"/>
    <property type="molecule type" value="Genomic_DNA"/>
</dbReference>
<comment type="catalytic activity">
    <reaction evidence="7">
        <text>L-threonyl-[protein] + ATP = O-phospho-L-threonyl-[protein] + ADP + H(+)</text>
        <dbReference type="Rhea" id="RHEA:46608"/>
        <dbReference type="Rhea" id="RHEA-COMP:11060"/>
        <dbReference type="Rhea" id="RHEA-COMP:11605"/>
        <dbReference type="ChEBI" id="CHEBI:15378"/>
        <dbReference type="ChEBI" id="CHEBI:30013"/>
        <dbReference type="ChEBI" id="CHEBI:30616"/>
        <dbReference type="ChEBI" id="CHEBI:61977"/>
        <dbReference type="ChEBI" id="CHEBI:456216"/>
        <dbReference type="EC" id="2.7.11.1"/>
    </reaction>
</comment>
<keyword evidence="2" id="KW-0723">Serine/threonine-protein kinase</keyword>
<feature type="domain" description="Protein kinase" evidence="10">
    <location>
        <begin position="60"/>
        <end position="463"/>
    </location>
</feature>
<evidence type="ECO:0000256" key="7">
    <source>
        <dbReference type="ARBA" id="ARBA00047899"/>
    </source>
</evidence>
<dbReference type="Proteomes" id="UP000078559">
    <property type="component" value="Chromosome 4"/>
</dbReference>
<evidence type="ECO:0000256" key="5">
    <source>
        <dbReference type="ARBA" id="ARBA00022777"/>
    </source>
</evidence>
<protein>
    <recommendedName>
        <fullName evidence="1">non-specific serine/threonine protein kinase</fullName>
        <ecNumber evidence="1">2.7.11.1</ecNumber>
    </recommendedName>
</protein>
<dbReference type="InterPro" id="IPR050660">
    <property type="entry name" value="NEK_Ser/Thr_kinase"/>
</dbReference>
<dbReference type="PANTHER" id="PTHR43671:SF98">
    <property type="entry name" value="SERINE_THREONINE-PROTEIN KINASE NEK11"/>
    <property type="match status" value="1"/>
</dbReference>
<keyword evidence="4" id="KW-0547">Nucleotide-binding</keyword>
<feature type="region of interest" description="Disordered" evidence="9">
    <location>
        <begin position="27"/>
        <end position="50"/>
    </location>
</feature>
<evidence type="ECO:0000256" key="2">
    <source>
        <dbReference type="ARBA" id="ARBA00022527"/>
    </source>
</evidence>
<proteinExistence type="predicted"/>
<dbReference type="SUPFAM" id="SSF56112">
    <property type="entry name" value="Protein kinase-like (PK-like)"/>
    <property type="match status" value="1"/>
</dbReference>
<evidence type="ECO:0000313" key="12">
    <source>
        <dbReference type="Proteomes" id="UP000078559"/>
    </source>
</evidence>
<dbReference type="GO" id="GO:0004674">
    <property type="term" value="F:protein serine/threonine kinase activity"/>
    <property type="evidence" value="ECO:0007669"/>
    <property type="project" value="UniProtKB-KW"/>
</dbReference>
<evidence type="ECO:0000256" key="4">
    <source>
        <dbReference type="ARBA" id="ARBA00022741"/>
    </source>
</evidence>
<feature type="compositionally biased region" description="Basic residues" evidence="9">
    <location>
        <begin position="40"/>
        <end position="50"/>
    </location>
</feature>
<keyword evidence="5 11" id="KW-0418">Kinase</keyword>
<keyword evidence="12" id="KW-1185">Reference proteome</keyword>
<evidence type="ECO:0000256" key="3">
    <source>
        <dbReference type="ARBA" id="ARBA00022679"/>
    </source>
</evidence>
<evidence type="ECO:0000256" key="9">
    <source>
        <dbReference type="SAM" id="MobiDB-lite"/>
    </source>
</evidence>
<gene>
    <name evidence="11" type="ORF">VM1G_04565</name>
</gene>
<evidence type="ECO:0000313" key="11">
    <source>
        <dbReference type="EMBL" id="KUI68135.1"/>
    </source>
</evidence>
<accession>A0A194VWE2</accession>
<dbReference type="InterPro" id="IPR011009">
    <property type="entry name" value="Kinase-like_dom_sf"/>
</dbReference>